<organism evidence="1">
    <name type="scientific">Rhizophagus irregularis (strain DAOM 181602 / DAOM 197198 / MUCL 43194)</name>
    <name type="common">Arbuscular mycorrhizal fungus</name>
    <name type="synonym">Glomus intraradices</name>
    <dbReference type="NCBI Taxonomy" id="747089"/>
    <lineage>
        <taxon>Eukaryota</taxon>
        <taxon>Fungi</taxon>
        <taxon>Fungi incertae sedis</taxon>
        <taxon>Mucoromycota</taxon>
        <taxon>Glomeromycotina</taxon>
        <taxon>Glomeromycetes</taxon>
        <taxon>Glomerales</taxon>
        <taxon>Glomeraceae</taxon>
        <taxon>Rhizophagus</taxon>
    </lineage>
</organism>
<dbReference type="EMBL" id="KI293049">
    <property type="protein sequence ID" value="ESA05408.1"/>
    <property type="molecule type" value="Genomic_DNA"/>
</dbReference>
<name>U9TGF6_RHIID</name>
<dbReference type="HOGENOM" id="CLU_2832483_0_0_1"/>
<accession>U9TGF6</accession>
<evidence type="ECO:0000313" key="1">
    <source>
        <dbReference type="EMBL" id="ESA05408.1"/>
    </source>
</evidence>
<protein>
    <submittedName>
        <fullName evidence="1">Uncharacterized protein</fullName>
    </submittedName>
</protein>
<dbReference type="AlphaFoldDB" id="U9TGF6"/>
<reference evidence="1" key="1">
    <citation type="submission" date="2013-07" db="EMBL/GenBank/DDBJ databases">
        <title>The genome of an arbuscular mycorrhizal fungus provides insights into the evolution of the oldest plant symbiosis.</title>
        <authorList>
            <consortium name="DOE Joint Genome Institute"/>
            <person name="Tisserant E."/>
            <person name="Malbreil M."/>
            <person name="Kuo A."/>
            <person name="Kohler A."/>
            <person name="Symeonidi A."/>
            <person name="Balestrini R."/>
            <person name="Charron P."/>
            <person name="Duensing N."/>
            <person name="Frei-dit-Frey N."/>
            <person name="Gianinazzi-Pearson V."/>
            <person name="Gilbert B."/>
            <person name="Handa Y."/>
            <person name="Hijri M."/>
            <person name="Kaul R."/>
            <person name="Kawaguchi M."/>
            <person name="Krajinski F."/>
            <person name="Lammers P."/>
            <person name="Lapierre D."/>
            <person name="Masclaux F.G."/>
            <person name="Murat C."/>
            <person name="Morin E."/>
            <person name="Ndikumana S."/>
            <person name="Pagni M."/>
            <person name="Petitpierre D."/>
            <person name="Requena N."/>
            <person name="Rosikiewicz P."/>
            <person name="Riley R."/>
            <person name="Saito K."/>
            <person name="San Clemente H."/>
            <person name="Shapiro H."/>
            <person name="van Tuinen D."/>
            <person name="Becard G."/>
            <person name="Bonfante P."/>
            <person name="Paszkowski U."/>
            <person name="Shachar-Hill Y."/>
            <person name="Young J.P."/>
            <person name="Sanders I.R."/>
            <person name="Henrissat B."/>
            <person name="Rensing S.A."/>
            <person name="Grigoriev I.V."/>
            <person name="Corradi N."/>
            <person name="Roux C."/>
            <person name="Martin F."/>
        </authorList>
    </citation>
    <scope>NUCLEOTIDE SEQUENCE</scope>
    <source>
        <strain evidence="1">DAOM 197198</strain>
    </source>
</reference>
<proteinExistence type="predicted"/>
<gene>
    <name evidence="1" type="ORF">GLOINDRAFT_35556</name>
</gene>
<sequence>MITGIKEFIKTYLICDYHAEKKLYLCIITSNKDQKFIALNIILNYNSKVDPECKIEIALDDTGIKL</sequence>